<dbReference type="InterPro" id="IPR036703">
    <property type="entry name" value="MOB_kinase_act_sf"/>
</dbReference>
<evidence type="ECO:0000313" key="2">
    <source>
        <dbReference type="Proteomes" id="UP000014680"/>
    </source>
</evidence>
<sequence>MEAPPWVCDLMSKCSYFPLPEVGKVKIKIKHGPNRQNPIIKRKPQYNFRLKSVLEMGKYEAIGYKFGMFLNDGLDMLYEYGHLCDPSKCTKMDIGAVECLWESDGKVISMPAREYMIKTLIWAFETLNIPELFPFDGEEKPPKGYLKTYKNIFNRLSRILAHFLYAHHEVEESEIHCSENEEKQQPIICKNYGRNHMGNCLLNMVRDYISLREDAIAHKYYQENKNTFTQALVDEFLERHKTFDIAIK</sequence>
<dbReference type="KEGG" id="eiv:EIN_480400"/>
<evidence type="ECO:0008006" key="3">
    <source>
        <dbReference type="Google" id="ProtNLM"/>
    </source>
</evidence>
<dbReference type="SUPFAM" id="SSF101152">
    <property type="entry name" value="Mob1/phocein"/>
    <property type="match status" value="1"/>
</dbReference>
<dbReference type="Pfam" id="PF03637">
    <property type="entry name" value="Mob1_phocein"/>
    <property type="match status" value="1"/>
</dbReference>
<dbReference type="GeneID" id="14890131"/>
<organism evidence="1 2">
    <name type="scientific">Entamoeba invadens IP1</name>
    <dbReference type="NCBI Taxonomy" id="370355"/>
    <lineage>
        <taxon>Eukaryota</taxon>
        <taxon>Amoebozoa</taxon>
        <taxon>Evosea</taxon>
        <taxon>Archamoebae</taxon>
        <taxon>Mastigamoebida</taxon>
        <taxon>Entamoebidae</taxon>
        <taxon>Entamoeba</taxon>
    </lineage>
</organism>
<accession>L7FN10</accession>
<dbReference type="Proteomes" id="UP000014680">
    <property type="component" value="Unassembled WGS sequence"/>
</dbReference>
<dbReference type="RefSeq" id="XP_004257922.1">
    <property type="nucleotide sequence ID" value="XM_004257874.1"/>
</dbReference>
<reference evidence="1 2" key="1">
    <citation type="submission" date="2012-10" db="EMBL/GenBank/DDBJ databases">
        <authorList>
            <person name="Zafar N."/>
            <person name="Inman J."/>
            <person name="Hall N."/>
            <person name="Lorenzi H."/>
            <person name="Caler E."/>
        </authorList>
    </citation>
    <scope>NUCLEOTIDE SEQUENCE [LARGE SCALE GENOMIC DNA]</scope>
    <source>
        <strain evidence="1 2">IP1</strain>
    </source>
</reference>
<evidence type="ECO:0000313" key="1">
    <source>
        <dbReference type="EMBL" id="ELP91151.1"/>
    </source>
</evidence>
<proteinExistence type="predicted"/>
<keyword evidence="2" id="KW-1185">Reference proteome</keyword>
<dbReference type="InterPro" id="IPR005301">
    <property type="entry name" value="MOB_kinase_act_fam"/>
</dbReference>
<name>L7FN10_ENTIV</name>
<dbReference type="EMBL" id="KB206475">
    <property type="protein sequence ID" value="ELP91151.1"/>
    <property type="molecule type" value="Genomic_DNA"/>
</dbReference>
<dbReference type="Gene3D" id="1.20.140.30">
    <property type="entry name" value="MOB kinase activator"/>
    <property type="match status" value="1"/>
</dbReference>
<gene>
    <name evidence="1" type="ORF">EIN_480400</name>
</gene>
<dbReference type="AlphaFoldDB" id="L7FN10"/>
<dbReference type="VEuPathDB" id="AmoebaDB:EIN_480400"/>
<dbReference type="SMART" id="SM01388">
    <property type="entry name" value="Mob1_phocein"/>
    <property type="match status" value="1"/>
</dbReference>
<protein>
    <recommendedName>
        <fullName evidence="3">Mob1/phocein family protein</fullName>
    </recommendedName>
</protein>
<dbReference type="PANTHER" id="PTHR22599">
    <property type="entry name" value="MPS ONE BINDER KINASE ACTIVATOR-LIKE MOB"/>
    <property type="match status" value="1"/>
</dbReference>